<accession>A0A136IYQ5</accession>
<feature type="region of interest" description="Disordered" evidence="1">
    <location>
        <begin position="18"/>
        <end position="143"/>
    </location>
</feature>
<dbReference type="EMBL" id="KQ964253">
    <property type="protein sequence ID" value="KXJ90028.1"/>
    <property type="molecule type" value="Genomic_DNA"/>
</dbReference>
<evidence type="ECO:0000313" key="2">
    <source>
        <dbReference type="EMBL" id="KXJ90028.1"/>
    </source>
</evidence>
<proteinExistence type="predicted"/>
<dbReference type="AlphaFoldDB" id="A0A136IYQ5"/>
<evidence type="ECO:0000313" key="3">
    <source>
        <dbReference type="Proteomes" id="UP000070501"/>
    </source>
</evidence>
<feature type="compositionally biased region" description="Basic and acidic residues" evidence="1">
    <location>
        <begin position="79"/>
        <end position="113"/>
    </location>
</feature>
<protein>
    <submittedName>
        <fullName evidence="2">Uncharacterized protein</fullName>
    </submittedName>
</protein>
<dbReference type="InParanoid" id="A0A136IYQ5"/>
<feature type="compositionally biased region" description="Basic residues" evidence="1">
    <location>
        <begin position="54"/>
        <end position="66"/>
    </location>
</feature>
<organism evidence="2 3">
    <name type="scientific">Microdochium bolleyi</name>
    <dbReference type="NCBI Taxonomy" id="196109"/>
    <lineage>
        <taxon>Eukaryota</taxon>
        <taxon>Fungi</taxon>
        <taxon>Dikarya</taxon>
        <taxon>Ascomycota</taxon>
        <taxon>Pezizomycotina</taxon>
        <taxon>Sordariomycetes</taxon>
        <taxon>Xylariomycetidae</taxon>
        <taxon>Xylariales</taxon>
        <taxon>Microdochiaceae</taxon>
        <taxon>Microdochium</taxon>
    </lineage>
</organism>
<gene>
    <name evidence="2" type="ORF">Micbo1qcDRAFT_164537</name>
</gene>
<name>A0A136IYQ5_9PEZI</name>
<keyword evidence="3" id="KW-1185">Reference proteome</keyword>
<evidence type="ECO:0000256" key="1">
    <source>
        <dbReference type="SAM" id="MobiDB-lite"/>
    </source>
</evidence>
<feature type="compositionally biased region" description="Basic residues" evidence="1">
    <location>
        <begin position="132"/>
        <end position="141"/>
    </location>
</feature>
<dbReference type="Proteomes" id="UP000070501">
    <property type="component" value="Unassembled WGS sequence"/>
</dbReference>
<sequence length="178" mass="20186">MSPDSLFLSLIVQGALPTSHRSHPHHLCTALHSPQHDPSDRPPLGLRRPASDGRRRRRCPRKRHSSRCCGTGCPRRRDRSQARARRGEYDAPHPGCGREHREQRPRQAREGVCARDAAPHPGRGERPGQGQRRQRRRRWQRRTWGSPSARGCWFRAGRGGCGGGHGRDDELRVFCGVL</sequence>
<reference evidence="3" key="1">
    <citation type="submission" date="2016-02" db="EMBL/GenBank/DDBJ databases">
        <title>Draft genome sequence of Microdochium bolleyi, a fungal endophyte of beachgrass.</title>
        <authorList>
            <consortium name="DOE Joint Genome Institute"/>
            <person name="David A.S."/>
            <person name="May G."/>
            <person name="Haridas S."/>
            <person name="Lim J."/>
            <person name="Wang M."/>
            <person name="Labutti K."/>
            <person name="Lipzen A."/>
            <person name="Barry K."/>
            <person name="Grigoriev I.V."/>
        </authorList>
    </citation>
    <scope>NUCLEOTIDE SEQUENCE [LARGE SCALE GENOMIC DNA]</scope>
    <source>
        <strain evidence="3">J235TASD1</strain>
    </source>
</reference>